<proteinExistence type="predicted"/>
<reference evidence="1 2" key="1">
    <citation type="journal article" date="2011" name="J. Bacteriol.">
        <title>Genome sequence of strain IMCC3088, a proteorhodopsin-containing marine bacterium belonging to the OM60/NOR5 clade.</title>
        <authorList>
            <person name="Jang Y."/>
            <person name="Oh H.M."/>
            <person name="Kang I."/>
            <person name="Lee K."/>
            <person name="Yang S.J."/>
            <person name="Cho J.C."/>
        </authorList>
    </citation>
    <scope>NUCLEOTIDE SEQUENCE [LARGE SCALE GENOMIC DNA]</scope>
    <source>
        <strain evidence="1 2">IMCC3088</strain>
    </source>
</reference>
<organism evidence="1 2">
    <name type="scientific">Aequoribacter fuscus</name>
    <dbReference type="NCBI Taxonomy" id="2518989"/>
    <lineage>
        <taxon>Bacteria</taxon>
        <taxon>Pseudomonadati</taxon>
        <taxon>Pseudomonadota</taxon>
        <taxon>Gammaproteobacteria</taxon>
        <taxon>Cellvibrionales</taxon>
        <taxon>Halieaceae</taxon>
        <taxon>Aequoribacter</taxon>
    </lineage>
</organism>
<dbReference type="RefSeq" id="WP_009576025.1">
    <property type="nucleotide sequence ID" value="NZ_AEIG01000054.1"/>
</dbReference>
<dbReference type="OrthoDB" id="5736856at2"/>
<dbReference type="AlphaFoldDB" id="F3L2L8"/>
<dbReference type="STRING" id="2518989.IMCC3088_1792"/>
<keyword evidence="2" id="KW-1185">Reference proteome</keyword>
<name>F3L2L8_9GAMM</name>
<dbReference type="EMBL" id="AEIG01000054">
    <property type="protein sequence ID" value="EGG29434.1"/>
    <property type="molecule type" value="Genomic_DNA"/>
</dbReference>
<comment type="caution">
    <text evidence="1">The sequence shown here is derived from an EMBL/GenBank/DDBJ whole genome shotgun (WGS) entry which is preliminary data.</text>
</comment>
<sequence length="480" mass="53530">MMSLLRKKSLAEQVTAKFDLIDPSNELDLKAVGLAIFDVPDDMESSKSNQYSSMLEEIICSLCSRDRDGNPNQQRVDKLKLCVSLAAEEKPGSNRGELIEKMMRAALGEDAIVAPNKASAETRQGNNVTPKKSSKYELFSVQHAEAVIEKLEESKQTFVDSYATNIVPEDSELPYKSEGSDLILQGLNKLGRDCVDLFSKAYAGELRSATQYLKACESLQEATNSQSDIDLCLLYARSIIDGNPLNVDLSKTQNAWLGEIANGLEKIEDQLLEKNKALDLKLEKAMSSKQTEHDLAVSELKVLQDQTIEPPAEVLARLTGQNETAEKSENPLNFADDQYEQSLDFYLEWMQNQRALIKGKNQKIRELDAELIEIEENLRQVHAEEVGKLRAEAQEKQKTIKSTIDILVKDKADLDALLETIKVDAKHYFTEIQTSINNRKLFSAQFENSLASASIQLGRILDNGSNLLFLSTITGSETEA</sequence>
<protein>
    <submittedName>
        <fullName evidence="1">Uncharacterized protein</fullName>
    </submittedName>
</protein>
<accession>F3L2L8</accession>
<evidence type="ECO:0000313" key="2">
    <source>
        <dbReference type="Proteomes" id="UP000005615"/>
    </source>
</evidence>
<dbReference type="Proteomes" id="UP000005615">
    <property type="component" value="Unassembled WGS sequence"/>
</dbReference>
<gene>
    <name evidence="1" type="ORF">IMCC3088_1792</name>
</gene>
<evidence type="ECO:0000313" key="1">
    <source>
        <dbReference type="EMBL" id="EGG29434.1"/>
    </source>
</evidence>